<dbReference type="Proteomes" id="UP001159641">
    <property type="component" value="Unassembled WGS sequence"/>
</dbReference>
<feature type="compositionally biased region" description="Pro residues" evidence="1">
    <location>
        <begin position="252"/>
        <end position="261"/>
    </location>
</feature>
<feature type="compositionally biased region" description="Low complexity" evidence="1">
    <location>
        <begin position="191"/>
        <end position="200"/>
    </location>
</feature>
<gene>
    <name evidence="2" type="ORF">J1605_017326</name>
</gene>
<protein>
    <recommendedName>
        <fullName evidence="4">Basic proline-rich protein-like</fullName>
    </recommendedName>
</protein>
<feature type="compositionally biased region" description="Low complexity" evidence="1">
    <location>
        <begin position="110"/>
        <end position="120"/>
    </location>
</feature>
<evidence type="ECO:0000313" key="2">
    <source>
        <dbReference type="EMBL" id="KAJ8797594.1"/>
    </source>
</evidence>
<reference evidence="2 3" key="1">
    <citation type="submission" date="2022-11" db="EMBL/GenBank/DDBJ databases">
        <title>Whole genome sequence of Eschrichtius robustus ER-17-0199.</title>
        <authorList>
            <person name="Bruniche-Olsen A."/>
            <person name="Black A.N."/>
            <person name="Fields C.J."/>
            <person name="Walden K."/>
            <person name="Dewoody J.A."/>
        </authorList>
    </citation>
    <scope>NUCLEOTIDE SEQUENCE [LARGE SCALE GENOMIC DNA]</scope>
    <source>
        <strain evidence="2">ER-17-0199</strain>
        <tissue evidence="2">Blubber</tissue>
    </source>
</reference>
<feature type="compositionally biased region" description="Low complexity" evidence="1">
    <location>
        <begin position="78"/>
        <end position="102"/>
    </location>
</feature>
<organism evidence="2 3">
    <name type="scientific">Eschrichtius robustus</name>
    <name type="common">California gray whale</name>
    <name type="synonym">Eschrichtius gibbosus</name>
    <dbReference type="NCBI Taxonomy" id="9764"/>
    <lineage>
        <taxon>Eukaryota</taxon>
        <taxon>Metazoa</taxon>
        <taxon>Chordata</taxon>
        <taxon>Craniata</taxon>
        <taxon>Vertebrata</taxon>
        <taxon>Euteleostomi</taxon>
        <taxon>Mammalia</taxon>
        <taxon>Eutheria</taxon>
        <taxon>Laurasiatheria</taxon>
        <taxon>Artiodactyla</taxon>
        <taxon>Whippomorpha</taxon>
        <taxon>Cetacea</taxon>
        <taxon>Mysticeti</taxon>
        <taxon>Eschrichtiidae</taxon>
        <taxon>Eschrichtius</taxon>
    </lineage>
</organism>
<feature type="compositionally biased region" description="Low complexity" evidence="1">
    <location>
        <begin position="241"/>
        <end position="251"/>
    </location>
</feature>
<dbReference type="AlphaFoldDB" id="A0AB34I200"/>
<dbReference type="EMBL" id="JAIQCJ010000212">
    <property type="protein sequence ID" value="KAJ8797594.1"/>
    <property type="molecule type" value="Genomic_DNA"/>
</dbReference>
<sequence>MRKELGRGRSKCPHGARVTPLRLTVQGDRDQPARPSSSSPNGPGQQFGNLRAHTGEEAGSSGAQRPRTPFEHFSSIMAGPSHSSPAGSSSSSLVLRLAVPSRGDPPPGPSQLCPCPAPAAGAGGPRGTNCGQCPAQDVLHGPRPSHARPAPQGRLPESAGSARNLGPAAATASAAGPDGFPQRTEADEAWRAGAPWAAGGLVHLAHPAPPRPNPPLTKYLAPVSAPDPPVLLRGPPQLHAGLRIPGPLLRGPRPPATPPDP</sequence>
<keyword evidence="3" id="KW-1185">Reference proteome</keyword>
<name>A0AB34I200_ESCRO</name>
<evidence type="ECO:0000256" key="1">
    <source>
        <dbReference type="SAM" id="MobiDB-lite"/>
    </source>
</evidence>
<accession>A0AB34I200</accession>
<evidence type="ECO:0000313" key="3">
    <source>
        <dbReference type="Proteomes" id="UP001159641"/>
    </source>
</evidence>
<proteinExistence type="predicted"/>
<evidence type="ECO:0008006" key="4">
    <source>
        <dbReference type="Google" id="ProtNLM"/>
    </source>
</evidence>
<feature type="region of interest" description="Disordered" evidence="1">
    <location>
        <begin position="1"/>
        <end position="261"/>
    </location>
</feature>
<comment type="caution">
    <text evidence="2">The sequence shown here is derived from an EMBL/GenBank/DDBJ whole genome shotgun (WGS) entry which is preliminary data.</text>
</comment>